<dbReference type="EnsemblMetazoa" id="XM_050646109.1">
    <property type="protein sequence ID" value="XP_050502066.1"/>
    <property type="gene ID" value="LOC126881698"/>
</dbReference>
<gene>
    <name evidence="9" type="primary">LOC114336889</name>
</gene>
<name>A0A6P7GDR7_DIAVI</name>
<feature type="transmembrane region" description="Helical" evidence="5">
    <location>
        <begin position="180"/>
        <end position="197"/>
    </location>
</feature>
<reference evidence="9" key="1">
    <citation type="submission" date="2025-04" db="UniProtKB">
        <authorList>
            <consortium name="RefSeq"/>
        </authorList>
    </citation>
    <scope>IDENTIFICATION</scope>
    <source>
        <tissue evidence="9">Whole insect</tissue>
    </source>
</reference>
<evidence type="ECO:0000256" key="2">
    <source>
        <dbReference type="ARBA" id="ARBA00022692"/>
    </source>
</evidence>
<protein>
    <submittedName>
        <fullName evidence="9">ADP-ribosylation factor-like protein 6-interacting protein 1</fullName>
    </submittedName>
</protein>
<sequence>MSETDIEIHHSPPRHFDYRGSSIMGETPHTNFIKTYEESHTLPDPIQIKIPYAPTMESQIRRLKLNIETYRELILNLNSILLWEKQWHPTALTAGCTTIFMLLWLCEPNLLTIISVIGLMITVGDYVLPSVVSTMYKQETWNTYKQKEYEEICTNIILYKTKSELLVSSYYRLRVTNPKMYFSLTIIGLSILIWIGGTINNLFLAYIVALGLTLLPGMAHNGFLTKVSAVSSKIFTDLVENAKTKVGHRKLE</sequence>
<keyword evidence="2 5" id="KW-0812">Transmembrane</keyword>
<dbReference type="InterPro" id="IPR057282">
    <property type="entry name" value="RETREG1-3-like_RHD"/>
</dbReference>
<accession>A0A6P7GDR7</accession>
<evidence type="ECO:0000256" key="5">
    <source>
        <dbReference type="SAM" id="Phobius"/>
    </source>
</evidence>
<dbReference type="OrthoDB" id="6416122at2759"/>
<comment type="subcellular location">
    <subcellularLocation>
        <location evidence="1">Membrane</location>
        <topology evidence="1">Multi-pass membrane protein</topology>
    </subcellularLocation>
</comment>
<dbReference type="InParanoid" id="A0A6P7GDR7"/>
<dbReference type="FunCoup" id="A0A6P7GDR7">
    <property type="interactions" value="996"/>
</dbReference>
<dbReference type="PANTHER" id="PTHR20952">
    <property type="entry name" value="ADP-RIBOSYLATION-LIKE FACTOR 6-INTERACTING PROTEIN"/>
    <property type="match status" value="1"/>
</dbReference>
<dbReference type="GO" id="GO:0005783">
    <property type="term" value="C:endoplasmic reticulum"/>
    <property type="evidence" value="ECO:0007669"/>
    <property type="project" value="UniProtKB-ARBA"/>
</dbReference>
<evidence type="ECO:0000313" key="9">
    <source>
        <dbReference type="RefSeq" id="XP_028143083.1"/>
    </source>
</evidence>
<keyword evidence="8" id="KW-1185">Reference proteome</keyword>
<dbReference type="Pfam" id="PF24456">
    <property type="entry name" value="RHD_RETREG1-3"/>
    <property type="match status" value="1"/>
</dbReference>
<keyword evidence="3 5" id="KW-1133">Transmembrane helix</keyword>
<organism evidence="9">
    <name type="scientific">Diabrotica virgifera virgifera</name>
    <name type="common">western corn rootworm</name>
    <dbReference type="NCBI Taxonomy" id="50390"/>
    <lineage>
        <taxon>Eukaryota</taxon>
        <taxon>Metazoa</taxon>
        <taxon>Ecdysozoa</taxon>
        <taxon>Arthropoda</taxon>
        <taxon>Hexapoda</taxon>
        <taxon>Insecta</taxon>
        <taxon>Pterygota</taxon>
        <taxon>Neoptera</taxon>
        <taxon>Endopterygota</taxon>
        <taxon>Coleoptera</taxon>
        <taxon>Polyphaga</taxon>
        <taxon>Cucujiformia</taxon>
        <taxon>Chrysomeloidea</taxon>
        <taxon>Chrysomelidae</taxon>
        <taxon>Galerucinae</taxon>
        <taxon>Diabroticina</taxon>
        <taxon>Diabroticites</taxon>
        <taxon>Diabrotica</taxon>
    </lineage>
</organism>
<dbReference type="Proteomes" id="UP001652700">
    <property type="component" value="Unplaced"/>
</dbReference>
<feature type="domain" description="RETREG1-3/ARL6IP-like N-terminal reticulon-homology" evidence="6">
    <location>
        <begin position="70"/>
        <end position="228"/>
    </location>
</feature>
<evidence type="ECO:0000256" key="1">
    <source>
        <dbReference type="ARBA" id="ARBA00004141"/>
    </source>
</evidence>
<dbReference type="GO" id="GO:0016020">
    <property type="term" value="C:membrane"/>
    <property type="evidence" value="ECO:0007669"/>
    <property type="project" value="UniProtKB-SubCell"/>
</dbReference>
<evidence type="ECO:0000256" key="4">
    <source>
        <dbReference type="ARBA" id="ARBA00023136"/>
    </source>
</evidence>
<proteinExistence type="predicted"/>
<dbReference type="InterPro" id="IPR052114">
    <property type="entry name" value="ER_autophagy_membrane_reg"/>
</dbReference>
<evidence type="ECO:0000259" key="6">
    <source>
        <dbReference type="Pfam" id="PF24456"/>
    </source>
</evidence>
<keyword evidence="4 5" id="KW-0472">Membrane</keyword>
<dbReference type="AlphaFoldDB" id="A0A6P7GDR7"/>
<evidence type="ECO:0000313" key="7">
    <source>
        <dbReference type="EnsemblMetazoa" id="XP_050502066.1"/>
    </source>
</evidence>
<reference evidence="7" key="2">
    <citation type="submission" date="2025-05" db="UniProtKB">
        <authorList>
            <consortium name="EnsemblMetazoa"/>
        </authorList>
    </citation>
    <scope>IDENTIFICATION</scope>
</reference>
<dbReference type="RefSeq" id="XP_028143083.1">
    <property type="nucleotide sequence ID" value="XM_028287282.1"/>
</dbReference>
<dbReference type="PANTHER" id="PTHR20952:SF0">
    <property type="entry name" value="ADP-RIBOSYLATION FACTOR-LIKE PROTEIN 6-INTERACTING PROTEIN 1"/>
    <property type="match status" value="1"/>
</dbReference>
<feature type="transmembrane region" description="Helical" evidence="5">
    <location>
        <begin position="203"/>
        <end position="224"/>
    </location>
</feature>
<feature type="transmembrane region" description="Helical" evidence="5">
    <location>
        <begin position="110"/>
        <end position="128"/>
    </location>
</feature>
<evidence type="ECO:0000313" key="8">
    <source>
        <dbReference type="Proteomes" id="UP001652700"/>
    </source>
</evidence>
<evidence type="ECO:0000256" key="3">
    <source>
        <dbReference type="ARBA" id="ARBA00022989"/>
    </source>
</evidence>